<name>A0A658R3A7_9BURK</name>
<gene>
    <name evidence="1" type="ORF">AWB72_04843</name>
</gene>
<dbReference type="EMBL" id="FCNV02000014">
    <property type="protein sequence ID" value="SAL46428.1"/>
    <property type="molecule type" value="Genomic_DNA"/>
</dbReference>
<proteinExistence type="predicted"/>
<dbReference type="Proteomes" id="UP000198263">
    <property type="component" value="Unassembled WGS sequence"/>
</dbReference>
<dbReference type="OrthoDB" id="9019816at2"/>
<comment type="caution">
    <text evidence="1">The sequence shown here is derived from an EMBL/GenBank/DDBJ whole genome shotgun (WGS) entry which is preliminary data.</text>
</comment>
<dbReference type="AlphaFoldDB" id="A0A658R3A7"/>
<evidence type="ECO:0000313" key="2">
    <source>
        <dbReference type="Proteomes" id="UP000198263"/>
    </source>
</evidence>
<keyword evidence="2" id="KW-1185">Reference proteome</keyword>
<organism evidence="1 2">
    <name type="scientific">Caballeronia concitans</name>
    <dbReference type="NCBI Taxonomy" id="1777133"/>
    <lineage>
        <taxon>Bacteria</taxon>
        <taxon>Pseudomonadati</taxon>
        <taxon>Pseudomonadota</taxon>
        <taxon>Betaproteobacteria</taxon>
        <taxon>Burkholderiales</taxon>
        <taxon>Burkholderiaceae</taxon>
        <taxon>Caballeronia</taxon>
    </lineage>
</organism>
<evidence type="ECO:0000313" key="1">
    <source>
        <dbReference type="EMBL" id="SAL46428.1"/>
    </source>
</evidence>
<accession>A0A658R3A7</accession>
<reference evidence="1 2" key="1">
    <citation type="submission" date="2016-01" db="EMBL/GenBank/DDBJ databases">
        <authorList>
            <person name="Peeters C."/>
        </authorList>
    </citation>
    <scope>NUCLEOTIDE SEQUENCE [LARGE SCALE GENOMIC DNA]</scope>
    <source>
        <strain evidence="1">LMG 29315</strain>
    </source>
</reference>
<sequence length="90" mass="10125">MCDAELVATLLNRWASQTCEEEFQAYLALLRQGNLPFTRELGYVGTYGIRDTNACRTESLIFRDGSRALRLSTPNSAAGWTRWTALQPLP</sequence>
<protein>
    <submittedName>
        <fullName evidence="1">Uncharacterized protein</fullName>
    </submittedName>
</protein>
<dbReference type="RefSeq" id="WP_084593139.1">
    <property type="nucleotide sequence ID" value="NZ_FCNV02000014.1"/>
</dbReference>